<dbReference type="Proteomes" id="UP001207528">
    <property type="component" value="Unassembled WGS sequence"/>
</dbReference>
<sequence>MSGRIDQERYHKLAEWAESGDREIHPDRALRGRQAAEASRELLRRAGGRPSIDTDPDAAGAAPRRQVRLPCSLNTRLDSFAAEQGRSASDVMRDAIATYLDEHQGSAAR</sequence>
<name>A0AAW5SU15_MYCNV</name>
<comment type="caution">
    <text evidence="3">The sequence shown here is derived from an EMBL/GenBank/DDBJ whole genome shotgun (WGS) entry which is preliminary data.</text>
</comment>
<gene>
    <name evidence="3" type="ORF">H7I77_25355</name>
    <name evidence="2" type="ORF">RMCN_0741</name>
</gene>
<evidence type="ECO:0000313" key="3">
    <source>
        <dbReference type="EMBL" id="MCV7026638.1"/>
    </source>
</evidence>
<dbReference type="AlphaFoldDB" id="A0AAW5SU15"/>
<reference evidence="3" key="2">
    <citation type="submission" date="2020-07" db="EMBL/GenBank/DDBJ databases">
        <authorList>
            <person name="Pettersson B.M.F."/>
            <person name="Behra P.R.K."/>
            <person name="Ramesh M."/>
            <person name="Das S."/>
            <person name="Dasgupta S."/>
            <person name="Kirsebom L.A."/>
        </authorList>
    </citation>
    <scope>NUCLEOTIDE SEQUENCE</scope>
    <source>
        <strain evidence="3">DSM 44203</strain>
    </source>
</reference>
<dbReference type="Gene3D" id="1.10.1220.10">
    <property type="entry name" value="Met repressor-like"/>
    <property type="match status" value="1"/>
</dbReference>
<reference evidence="2 4" key="1">
    <citation type="journal article" date="2016" name="Genome Announc.">
        <title>Draft Genome Sequences of Five Rapidly Growing Mycobacterium Species, M. thermoresistibile, M. fortuitum subsp. acetamidolyticum, M. canariasense, M. brisbanense, and M. novocastrense.</title>
        <authorList>
            <person name="Katahira K."/>
            <person name="Ogura Y."/>
            <person name="Gotoh Y."/>
            <person name="Hayashi T."/>
        </authorList>
    </citation>
    <scope>NUCLEOTIDE SEQUENCE [LARGE SCALE GENOMIC DNA]</scope>
    <source>
        <strain evidence="2 4">JCM18114</strain>
    </source>
</reference>
<dbReference type="GO" id="GO:0006355">
    <property type="term" value="P:regulation of DNA-templated transcription"/>
    <property type="evidence" value="ECO:0007669"/>
    <property type="project" value="InterPro"/>
</dbReference>
<dbReference type="InterPro" id="IPR013321">
    <property type="entry name" value="Arc_rbn_hlx_hlx"/>
</dbReference>
<dbReference type="RefSeq" id="WP_067387403.1">
    <property type="nucleotide sequence ID" value="NZ_BCTA01000012.1"/>
</dbReference>
<organism evidence="3 5">
    <name type="scientific">Mycolicibacterium novocastrense</name>
    <name type="common">Mycobacterium novocastrense</name>
    <dbReference type="NCBI Taxonomy" id="59813"/>
    <lineage>
        <taxon>Bacteria</taxon>
        <taxon>Bacillati</taxon>
        <taxon>Actinomycetota</taxon>
        <taxon>Actinomycetes</taxon>
        <taxon>Mycobacteriales</taxon>
        <taxon>Mycobacteriaceae</taxon>
        <taxon>Mycolicibacterium</taxon>
    </lineage>
</organism>
<dbReference type="EMBL" id="JACKTI010000069">
    <property type="protein sequence ID" value="MCV7026638.1"/>
    <property type="molecule type" value="Genomic_DNA"/>
</dbReference>
<dbReference type="Proteomes" id="UP000069773">
    <property type="component" value="Unassembled WGS sequence"/>
</dbReference>
<evidence type="ECO:0000256" key="1">
    <source>
        <dbReference type="SAM" id="MobiDB-lite"/>
    </source>
</evidence>
<dbReference type="EMBL" id="BCTA01000012">
    <property type="protein sequence ID" value="GAT07608.1"/>
    <property type="molecule type" value="Genomic_DNA"/>
</dbReference>
<evidence type="ECO:0000313" key="2">
    <source>
        <dbReference type="EMBL" id="GAT07608.1"/>
    </source>
</evidence>
<protein>
    <submittedName>
        <fullName evidence="3">Ribbon-helix-helix protein, CopG family</fullName>
    </submittedName>
    <submittedName>
        <fullName evidence="2">Transcriptional regulator, CopG family</fullName>
    </submittedName>
</protein>
<evidence type="ECO:0000313" key="4">
    <source>
        <dbReference type="Proteomes" id="UP000069773"/>
    </source>
</evidence>
<accession>A0AAW5SU15</accession>
<evidence type="ECO:0000313" key="5">
    <source>
        <dbReference type="Proteomes" id="UP001207528"/>
    </source>
</evidence>
<dbReference type="SUPFAM" id="SSF47598">
    <property type="entry name" value="Ribbon-helix-helix"/>
    <property type="match status" value="1"/>
</dbReference>
<keyword evidence="4" id="KW-1185">Reference proteome</keyword>
<dbReference type="InterPro" id="IPR010985">
    <property type="entry name" value="Ribbon_hlx_hlx"/>
</dbReference>
<proteinExistence type="predicted"/>
<reference evidence="3" key="3">
    <citation type="journal article" date="2022" name="BMC Genomics">
        <title>Comparative genome analysis of mycobacteria focusing on tRNA and non-coding RNA.</title>
        <authorList>
            <person name="Behra P.R.K."/>
            <person name="Pettersson B.M.F."/>
            <person name="Ramesh M."/>
            <person name="Das S."/>
            <person name="Dasgupta S."/>
            <person name="Kirsebom L.A."/>
        </authorList>
    </citation>
    <scope>NUCLEOTIDE SEQUENCE</scope>
    <source>
        <strain evidence="3">DSM 44203</strain>
    </source>
</reference>
<feature type="region of interest" description="Disordered" evidence="1">
    <location>
        <begin position="25"/>
        <end position="67"/>
    </location>
</feature>